<feature type="binding site" evidence="3">
    <location>
        <position position="68"/>
    </location>
    <ligand>
        <name>a divalent metal cation</name>
        <dbReference type="ChEBI" id="CHEBI:60240"/>
    </ligand>
</feature>
<accession>A0A4Y8AT28</accession>
<dbReference type="Proteomes" id="UP000298517">
    <property type="component" value="Unassembled WGS sequence"/>
</dbReference>
<keyword evidence="5" id="KW-1185">Reference proteome</keyword>
<reference evidence="4 5" key="1">
    <citation type="journal article" date="2011" name="J. Microbiol.">
        <title>Gramella jeungdoensis sp. nov., isolated from a solar saltern in Korea.</title>
        <authorList>
            <person name="Joung Y."/>
            <person name="Kim H."/>
            <person name="Jang T."/>
            <person name="Ahn T.S."/>
            <person name="Joh K."/>
        </authorList>
    </citation>
    <scope>NUCLEOTIDE SEQUENCE [LARGE SCALE GENOMIC DNA]</scope>
    <source>
        <strain evidence="4 5">KCTC 23123</strain>
    </source>
</reference>
<dbReference type="Gene3D" id="1.20.120.450">
    <property type="entry name" value="dinb family like domain"/>
    <property type="match status" value="1"/>
</dbReference>
<evidence type="ECO:0000256" key="3">
    <source>
        <dbReference type="PIRSR" id="PIRSR607837-1"/>
    </source>
</evidence>
<feature type="binding site" evidence="3">
    <location>
        <position position="145"/>
    </location>
    <ligand>
        <name>a divalent metal cation</name>
        <dbReference type="ChEBI" id="CHEBI:60240"/>
    </ligand>
</feature>
<gene>
    <name evidence="4" type="ORF">E2488_10770</name>
</gene>
<evidence type="ECO:0000256" key="2">
    <source>
        <dbReference type="ARBA" id="ARBA00022723"/>
    </source>
</evidence>
<dbReference type="SUPFAM" id="SSF109854">
    <property type="entry name" value="DinB/YfiT-like putative metalloenzymes"/>
    <property type="match status" value="1"/>
</dbReference>
<name>A0A4Y8AT28_9FLAO</name>
<dbReference type="RefSeq" id="WP_134248348.1">
    <property type="nucleotide sequence ID" value="NZ_SNQI01000003.1"/>
</dbReference>
<dbReference type="AlphaFoldDB" id="A0A4Y8AT28"/>
<dbReference type="Pfam" id="PF05163">
    <property type="entry name" value="DinB"/>
    <property type="match status" value="1"/>
</dbReference>
<evidence type="ECO:0000256" key="1">
    <source>
        <dbReference type="ARBA" id="ARBA00008635"/>
    </source>
</evidence>
<dbReference type="GO" id="GO:0046872">
    <property type="term" value="F:metal ion binding"/>
    <property type="evidence" value="ECO:0007669"/>
    <property type="project" value="UniProtKB-KW"/>
</dbReference>
<dbReference type="InterPro" id="IPR007837">
    <property type="entry name" value="DinB"/>
</dbReference>
<dbReference type="EMBL" id="SNQI01000003">
    <property type="protein sequence ID" value="TEW73949.1"/>
    <property type="molecule type" value="Genomic_DNA"/>
</dbReference>
<organism evidence="4 5">
    <name type="scientific">Gramella jeungdoensis</name>
    <dbReference type="NCBI Taxonomy" id="708091"/>
    <lineage>
        <taxon>Bacteria</taxon>
        <taxon>Pseudomonadati</taxon>
        <taxon>Bacteroidota</taxon>
        <taxon>Flavobacteriia</taxon>
        <taxon>Flavobacteriales</taxon>
        <taxon>Flavobacteriaceae</taxon>
        <taxon>Christiangramia</taxon>
    </lineage>
</organism>
<feature type="binding site" evidence="3">
    <location>
        <position position="149"/>
    </location>
    <ligand>
        <name>a divalent metal cation</name>
        <dbReference type="ChEBI" id="CHEBI:60240"/>
    </ligand>
</feature>
<proteinExistence type="inferred from homology"/>
<comment type="similarity">
    <text evidence="1">Belongs to the DinB family.</text>
</comment>
<sequence>MKKILLLTIFITMISNNLQSQNDVKSAFLIKWENSKNYLLEMAEAMPEANYNFKPTERQMSFKEQLLHIRQNMMWLSETYFMKDGEKSKKIEPNSKEEIITHLTASFNRVSEIIKTISNEDLSVEVDFFAGPKSKLQILNLLQDHVTHHRGQLIVYLNLNNIQPPKYSGW</sequence>
<evidence type="ECO:0000313" key="5">
    <source>
        <dbReference type="Proteomes" id="UP000298517"/>
    </source>
</evidence>
<keyword evidence="2 3" id="KW-0479">Metal-binding</keyword>
<dbReference type="InterPro" id="IPR034660">
    <property type="entry name" value="DinB/YfiT-like"/>
</dbReference>
<dbReference type="OrthoDB" id="119432at2"/>
<evidence type="ECO:0000313" key="4">
    <source>
        <dbReference type="EMBL" id="TEW73949.1"/>
    </source>
</evidence>
<comment type="caution">
    <text evidence="4">The sequence shown here is derived from an EMBL/GenBank/DDBJ whole genome shotgun (WGS) entry which is preliminary data.</text>
</comment>
<protein>
    <submittedName>
        <fullName evidence="4">DinB family protein</fullName>
    </submittedName>
</protein>